<dbReference type="AlphaFoldDB" id="C7Q7A4"/>
<sequence precursor="true">MVDLTGRRRGRRLRGRIGAGFGLLILAVIAVTTAVLAVSGALNLVRDQGDQDTYDKAPYCAVGGTQTESCVLRTTADVEFVYASKNTGKNAHGYTTHAYLDPDFGETQTVTLSSSKDLTDSVSEGDRMPVLVWRDQITRFTFAGKTRDADANPHHLVASDLAQVALCLIVASCSGRPLIRRTLRSRTAINLRRNRIPDWTLAALSLVTVVAALLRASYVVVAFGIAGIAVLVVSVAWPFIPWVASFTASQRPYITASRTRQRRGPNR</sequence>
<evidence type="ECO:0000313" key="2">
    <source>
        <dbReference type="EMBL" id="ACU70192.1"/>
    </source>
</evidence>
<feature type="transmembrane region" description="Helical" evidence="1">
    <location>
        <begin position="21"/>
        <end position="42"/>
    </location>
</feature>
<organism evidence="2 3">
    <name type="scientific">Catenulispora acidiphila (strain DSM 44928 / JCM 14897 / NBRC 102108 / NRRL B-24433 / ID139908)</name>
    <dbReference type="NCBI Taxonomy" id="479433"/>
    <lineage>
        <taxon>Bacteria</taxon>
        <taxon>Bacillati</taxon>
        <taxon>Actinomycetota</taxon>
        <taxon>Actinomycetes</taxon>
        <taxon>Catenulisporales</taxon>
        <taxon>Catenulisporaceae</taxon>
        <taxon>Catenulispora</taxon>
    </lineage>
</organism>
<keyword evidence="1" id="KW-0472">Membrane</keyword>
<keyword evidence="1" id="KW-0812">Transmembrane</keyword>
<dbReference type="Proteomes" id="UP000000851">
    <property type="component" value="Chromosome"/>
</dbReference>
<keyword evidence="3" id="KW-1185">Reference proteome</keyword>
<dbReference type="InParanoid" id="C7Q7A4"/>
<dbReference type="KEGG" id="cai:Caci_1267"/>
<dbReference type="STRING" id="479433.Caci_1267"/>
<protein>
    <submittedName>
        <fullName evidence="2">Uncharacterized protein</fullName>
    </submittedName>
</protein>
<gene>
    <name evidence="2" type="ordered locus">Caci_1267</name>
</gene>
<evidence type="ECO:0000313" key="3">
    <source>
        <dbReference type="Proteomes" id="UP000000851"/>
    </source>
</evidence>
<keyword evidence="1" id="KW-1133">Transmembrane helix</keyword>
<feature type="transmembrane region" description="Helical" evidence="1">
    <location>
        <begin position="161"/>
        <end position="179"/>
    </location>
</feature>
<dbReference type="HOGENOM" id="CLU_1040880_0_0_11"/>
<feature type="transmembrane region" description="Helical" evidence="1">
    <location>
        <begin position="222"/>
        <end position="244"/>
    </location>
</feature>
<accession>C7Q7A4</accession>
<reference evidence="2 3" key="1">
    <citation type="journal article" date="2009" name="Stand. Genomic Sci.">
        <title>Complete genome sequence of Catenulispora acidiphila type strain (ID 139908).</title>
        <authorList>
            <person name="Copeland A."/>
            <person name="Lapidus A."/>
            <person name="Glavina Del Rio T."/>
            <person name="Nolan M."/>
            <person name="Lucas S."/>
            <person name="Chen F."/>
            <person name="Tice H."/>
            <person name="Cheng J.F."/>
            <person name="Bruce D."/>
            <person name="Goodwin L."/>
            <person name="Pitluck S."/>
            <person name="Mikhailova N."/>
            <person name="Pati A."/>
            <person name="Ivanova N."/>
            <person name="Mavromatis K."/>
            <person name="Chen A."/>
            <person name="Palaniappan K."/>
            <person name="Chain P."/>
            <person name="Land M."/>
            <person name="Hauser L."/>
            <person name="Chang Y.J."/>
            <person name="Jeffries C.D."/>
            <person name="Chertkov O."/>
            <person name="Brettin T."/>
            <person name="Detter J.C."/>
            <person name="Han C."/>
            <person name="Ali Z."/>
            <person name="Tindall B.J."/>
            <person name="Goker M."/>
            <person name="Bristow J."/>
            <person name="Eisen J.A."/>
            <person name="Markowitz V."/>
            <person name="Hugenholtz P."/>
            <person name="Kyrpides N.C."/>
            <person name="Klenk H.P."/>
        </authorList>
    </citation>
    <scope>NUCLEOTIDE SEQUENCE [LARGE SCALE GENOMIC DNA]</scope>
    <source>
        <strain evidence="3">DSM 44928 / JCM 14897 / NBRC 102108 / NRRL B-24433 / ID139908</strain>
    </source>
</reference>
<evidence type="ECO:0000256" key="1">
    <source>
        <dbReference type="SAM" id="Phobius"/>
    </source>
</evidence>
<dbReference type="EMBL" id="CP001700">
    <property type="protein sequence ID" value="ACU70192.1"/>
    <property type="molecule type" value="Genomic_DNA"/>
</dbReference>
<feature type="transmembrane region" description="Helical" evidence="1">
    <location>
        <begin position="199"/>
        <end position="216"/>
    </location>
</feature>
<proteinExistence type="predicted"/>
<name>C7Q7A4_CATAD</name>